<evidence type="ECO:0000256" key="2">
    <source>
        <dbReference type="SAM" id="SignalP"/>
    </source>
</evidence>
<dbReference type="RefSeq" id="WP_232135839.1">
    <property type="nucleotide sequence ID" value="NZ_CP089507.1"/>
</dbReference>
<proteinExistence type="predicted"/>
<keyword evidence="4" id="KW-1185">Reference proteome</keyword>
<feature type="region of interest" description="Disordered" evidence="1">
    <location>
        <begin position="175"/>
        <end position="209"/>
    </location>
</feature>
<protein>
    <recommendedName>
        <fullName evidence="5">Sel1 repeat family protein</fullName>
    </recommendedName>
</protein>
<evidence type="ECO:0000256" key="1">
    <source>
        <dbReference type="SAM" id="MobiDB-lite"/>
    </source>
</evidence>
<feature type="chain" id="PRO_5045207489" description="Sel1 repeat family protein" evidence="2">
    <location>
        <begin position="23"/>
        <end position="209"/>
    </location>
</feature>
<dbReference type="EMBL" id="JAJQKU010000002">
    <property type="protein sequence ID" value="MCD9096920.1"/>
    <property type="molecule type" value="Genomic_DNA"/>
</dbReference>
<feature type="compositionally biased region" description="Basic and acidic residues" evidence="1">
    <location>
        <begin position="197"/>
        <end position="209"/>
    </location>
</feature>
<dbReference type="Proteomes" id="UP001430360">
    <property type="component" value="Unassembled WGS sequence"/>
</dbReference>
<keyword evidence="2" id="KW-0732">Signal</keyword>
<name>A0ABS8UDE2_9GAMM</name>
<evidence type="ECO:0000313" key="4">
    <source>
        <dbReference type="Proteomes" id="UP001430360"/>
    </source>
</evidence>
<comment type="caution">
    <text evidence="3">The sequence shown here is derived from an EMBL/GenBank/DDBJ whole genome shotgun (WGS) entry which is preliminary data.</text>
</comment>
<accession>A0ABS8UDE2</accession>
<evidence type="ECO:0000313" key="3">
    <source>
        <dbReference type="EMBL" id="MCD9096920.1"/>
    </source>
</evidence>
<organism evidence="3 4">
    <name type="scientific">Luteimonas fraxinea</name>
    <dbReference type="NCBI Taxonomy" id="2901869"/>
    <lineage>
        <taxon>Bacteria</taxon>
        <taxon>Pseudomonadati</taxon>
        <taxon>Pseudomonadota</taxon>
        <taxon>Gammaproteobacteria</taxon>
        <taxon>Lysobacterales</taxon>
        <taxon>Lysobacteraceae</taxon>
        <taxon>Luteimonas</taxon>
    </lineage>
</organism>
<reference evidence="3" key="1">
    <citation type="submission" date="2021-12" db="EMBL/GenBank/DDBJ databases">
        <authorList>
            <person name="Ulrich A."/>
        </authorList>
    </citation>
    <scope>NUCLEOTIDE SEQUENCE</scope>
    <source>
        <strain evidence="3">A1P009</strain>
    </source>
</reference>
<evidence type="ECO:0008006" key="5">
    <source>
        <dbReference type="Google" id="ProtNLM"/>
    </source>
</evidence>
<feature type="signal peptide" evidence="2">
    <location>
        <begin position="1"/>
        <end position="22"/>
    </location>
</feature>
<reference evidence="3" key="2">
    <citation type="journal article" date="2022" name="Syst. Appl. Microbiol.">
        <title>Physiological and genomic characterisation of Luteimonas fraxinea sp. nov., a bacterial species associated with trees tolerant to ash dieback.</title>
        <authorList>
            <person name="Ulrich K."/>
            <person name="Becker R."/>
            <person name="Behrendt U."/>
            <person name="Kube M."/>
            <person name="Schneck V."/>
            <person name="Ulrich A."/>
        </authorList>
    </citation>
    <scope>NUCLEOTIDE SEQUENCE</scope>
    <source>
        <strain evidence="3">A1P009</strain>
    </source>
</reference>
<gene>
    <name evidence="3" type="ORF">LTT95_08175</name>
</gene>
<sequence>MRTPLLILLLSCLLAAITPVHAQNTDNAELAALYDDDQKARADGMNIDWSLVYREDAERRARVLALMREGAMRTAADHYHAAMVFQHGNGLDDIRIAHALSTLASTLAPDEIHYRWLVAASWDRIMATQLQPQWYGTQFQGSDAGLFLYPIADGAIDDAERARMGVPSLAQSQARVGEMAASMGQQARPQPPTIEQLRQERRLGETDAP</sequence>